<keyword evidence="2" id="KW-1185">Reference proteome</keyword>
<sequence length="249" mass="26216">MCTNGLDEAHCPNAVHHAVEVAGTFQQYCVTDGRYATRIPKGVTDEVAGPIMCGGFSAYAACKRSAVKPGQWIVILRGGGGVGHFAVQYAKAMGMRVIAVDGGKEKGQMCRDLGAEVFIDFRECKDMAADVKKITTYGTHGALVAAPTKEAYDMAPLLLRPRGTLVALAIPKDPSIIAGTSAALVGGNRMNIVGSLVGTKKEAEEALDFTARGLVHPVLTKGSIDEIDKYCDLLTAGRIPGRVVVKVSP</sequence>
<reference evidence="1" key="1">
    <citation type="submission" date="2022-08" db="EMBL/GenBank/DDBJ databases">
        <title>Genome Sequence of Fusarium decemcellulare.</title>
        <authorList>
            <person name="Buettner E."/>
        </authorList>
    </citation>
    <scope>NUCLEOTIDE SEQUENCE</scope>
    <source>
        <strain evidence="1">Babe19</strain>
    </source>
</reference>
<organism evidence="1 2">
    <name type="scientific">Fusarium decemcellulare</name>
    <dbReference type="NCBI Taxonomy" id="57161"/>
    <lineage>
        <taxon>Eukaryota</taxon>
        <taxon>Fungi</taxon>
        <taxon>Dikarya</taxon>
        <taxon>Ascomycota</taxon>
        <taxon>Pezizomycotina</taxon>
        <taxon>Sordariomycetes</taxon>
        <taxon>Hypocreomycetidae</taxon>
        <taxon>Hypocreales</taxon>
        <taxon>Nectriaceae</taxon>
        <taxon>Fusarium</taxon>
        <taxon>Fusarium decemcellulare species complex</taxon>
    </lineage>
</organism>
<dbReference type="Proteomes" id="UP001148629">
    <property type="component" value="Unassembled WGS sequence"/>
</dbReference>
<protein>
    <submittedName>
        <fullName evidence="1">Uncharacterized protein</fullName>
    </submittedName>
</protein>
<name>A0ACC1RED2_9HYPO</name>
<comment type="caution">
    <text evidence="1">The sequence shown here is derived from an EMBL/GenBank/DDBJ whole genome shotgun (WGS) entry which is preliminary data.</text>
</comment>
<evidence type="ECO:0000313" key="1">
    <source>
        <dbReference type="EMBL" id="KAJ3508083.1"/>
    </source>
</evidence>
<evidence type="ECO:0000313" key="2">
    <source>
        <dbReference type="Proteomes" id="UP001148629"/>
    </source>
</evidence>
<proteinExistence type="predicted"/>
<accession>A0ACC1RED2</accession>
<gene>
    <name evidence="1" type="ORF">NM208_g15873</name>
</gene>
<dbReference type="EMBL" id="JANRMS010004525">
    <property type="protein sequence ID" value="KAJ3508083.1"/>
    <property type="molecule type" value="Genomic_DNA"/>
</dbReference>